<keyword evidence="5" id="KW-0521">NADP</keyword>
<keyword evidence="6 10" id="KW-0560">Oxidoreductase</keyword>
<name>A0A654LVT3_9ARCH</name>
<dbReference type="CDD" id="cd05283">
    <property type="entry name" value="CAD1"/>
    <property type="match status" value="1"/>
</dbReference>
<dbReference type="Gene3D" id="3.40.50.720">
    <property type="entry name" value="NAD(P)-binding Rossmann-like Domain"/>
    <property type="match status" value="1"/>
</dbReference>
<comment type="similarity">
    <text evidence="2 8">Belongs to the zinc-containing alcohol dehydrogenase family.</text>
</comment>
<dbReference type="GO" id="GO:0008270">
    <property type="term" value="F:zinc ion binding"/>
    <property type="evidence" value="ECO:0007669"/>
    <property type="project" value="InterPro"/>
</dbReference>
<evidence type="ECO:0000256" key="4">
    <source>
        <dbReference type="ARBA" id="ARBA00022833"/>
    </source>
</evidence>
<dbReference type="GO" id="GO:0008106">
    <property type="term" value="F:alcohol dehydrogenase (NADP+) activity"/>
    <property type="evidence" value="ECO:0007669"/>
    <property type="project" value="UniProtKB-EC"/>
</dbReference>
<dbReference type="InterPro" id="IPR011032">
    <property type="entry name" value="GroES-like_sf"/>
</dbReference>
<dbReference type="InterPro" id="IPR002328">
    <property type="entry name" value="ADH_Zn_CS"/>
</dbReference>
<protein>
    <recommendedName>
        <fullName evidence="7">alcohol dehydrogenase (NADP(+))</fullName>
        <ecNumber evidence="7">1.1.1.2</ecNumber>
    </recommendedName>
</protein>
<dbReference type="InterPro" id="IPR047109">
    <property type="entry name" value="CAD-like"/>
</dbReference>
<dbReference type="AlphaFoldDB" id="A0A654LVT3"/>
<dbReference type="FunFam" id="3.90.180.10:FF:000018">
    <property type="entry name" value="NAD(P)-dependent alcohol dehydrogenase"/>
    <property type="match status" value="1"/>
</dbReference>
<evidence type="ECO:0000256" key="6">
    <source>
        <dbReference type="ARBA" id="ARBA00023002"/>
    </source>
</evidence>
<proteinExistence type="inferred from homology"/>
<dbReference type="EMBL" id="CP012850">
    <property type="protein sequence ID" value="ALI35574.1"/>
    <property type="molecule type" value="Genomic_DNA"/>
</dbReference>
<dbReference type="InterPro" id="IPR013149">
    <property type="entry name" value="ADH-like_C"/>
</dbReference>
<dbReference type="PROSITE" id="PS00059">
    <property type="entry name" value="ADH_ZINC"/>
    <property type="match status" value="1"/>
</dbReference>
<keyword evidence="4 8" id="KW-0862">Zinc</keyword>
<dbReference type="InterPro" id="IPR020843">
    <property type="entry name" value="ER"/>
</dbReference>
<sequence length="336" mass="36658">MKVQAFAATRSGSKLKPFEYELGPLKPDEVDIDIEYCGICHSDLHMLKNEWGITKYPFVPGHEIVGKISAVGKMVTHLKKGQRVGVGWRSRSCQTCEQCLSGYHNRCLIGEDVIVGRHGGFGNKVRCQALWAFPLPDNLDIKTAGPLFCGGITVFNPIVQNGIKATDHVAVVGIGGLGHMALLFLNAWGCEVTAFSTNPKKEQEARNFGAHHFINSNNVDNLNSLANKFKMILVTANVELNWDAYINTLAPGGKLHIVGAVPQVKATMSPLISHERSIGASPTGGPAVILSMLEFCTRHQIGPLVEEYPLSKVNEALEHLDAGKARYRIVLRNDLA</sequence>
<accession>A0A654LVT3</accession>
<dbReference type="KEGG" id="taa:NMY3_01370"/>
<feature type="domain" description="Enoyl reductase (ER)" evidence="9">
    <location>
        <begin position="12"/>
        <end position="331"/>
    </location>
</feature>
<evidence type="ECO:0000256" key="3">
    <source>
        <dbReference type="ARBA" id="ARBA00022723"/>
    </source>
</evidence>
<dbReference type="Gene3D" id="3.90.180.10">
    <property type="entry name" value="Medium-chain alcohol dehydrogenases, catalytic domain"/>
    <property type="match status" value="1"/>
</dbReference>
<keyword evidence="3 8" id="KW-0479">Metal-binding</keyword>
<evidence type="ECO:0000256" key="8">
    <source>
        <dbReference type="RuleBase" id="RU361277"/>
    </source>
</evidence>
<evidence type="ECO:0000256" key="2">
    <source>
        <dbReference type="ARBA" id="ARBA00008072"/>
    </source>
</evidence>
<evidence type="ECO:0000313" key="10">
    <source>
        <dbReference type="EMBL" id="ALI35574.1"/>
    </source>
</evidence>
<dbReference type="Pfam" id="PF00107">
    <property type="entry name" value="ADH_zinc_N"/>
    <property type="match status" value="1"/>
</dbReference>
<dbReference type="FunFam" id="3.40.50.720:FF:000022">
    <property type="entry name" value="Cinnamyl alcohol dehydrogenase"/>
    <property type="match status" value="1"/>
</dbReference>
<dbReference type="OrthoDB" id="8709at2157"/>
<dbReference type="RefSeq" id="WP_196818011.1">
    <property type="nucleotide sequence ID" value="NZ_CP012850.1"/>
</dbReference>
<keyword evidence="11" id="KW-1185">Reference proteome</keyword>
<dbReference type="InterPro" id="IPR036291">
    <property type="entry name" value="NAD(P)-bd_dom_sf"/>
</dbReference>
<evidence type="ECO:0000256" key="7">
    <source>
        <dbReference type="ARBA" id="ARBA00024074"/>
    </source>
</evidence>
<evidence type="ECO:0000256" key="5">
    <source>
        <dbReference type="ARBA" id="ARBA00022857"/>
    </source>
</evidence>
<organism evidence="10 11">
    <name type="scientific">Candidatus Nitrosocosmicus oleophilus</name>
    <dbReference type="NCBI Taxonomy" id="1353260"/>
    <lineage>
        <taxon>Archaea</taxon>
        <taxon>Nitrososphaerota</taxon>
        <taxon>Nitrososphaeria</taxon>
        <taxon>Nitrososphaerales</taxon>
        <taxon>Nitrososphaeraceae</taxon>
        <taxon>Candidatus Nitrosocosmicus</taxon>
    </lineage>
</organism>
<gene>
    <name evidence="10" type="primary">ahr</name>
    <name evidence="10" type="ORF">NMY3_01370</name>
</gene>
<dbReference type="Proteomes" id="UP000058925">
    <property type="component" value="Chromosome"/>
</dbReference>
<comment type="cofactor">
    <cofactor evidence="1 8">
        <name>Zn(2+)</name>
        <dbReference type="ChEBI" id="CHEBI:29105"/>
    </cofactor>
</comment>
<reference evidence="11" key="1">
    <citation type="submission" date="2015-10" db="EMBL/GenBank/DDBJ databases">
        <title>Niche specialization of a soil ammonia-oxidizing archaeon, Candidatus Nitrosocosmicus oleophilus.</title>
        <authorList>
            <person name="Jung M.-Y."/>
            <person name="Rhee S.-K."/>
        </authorList>
    </citation>
    <scope>NUCLEOTIDE SEQUENCE [LARGE SCALE GENOMIC DNA]</scope>
    <source>
        <strain evidence="11">MY3</strain>
    </source>
</reference>
<dbReference type="SUPFAM" id="SSF50129">
    <property type="entry name" value="GroES-like"/>
    <property type="match status" value="1"/>
</dbReference>
<dbReference type="Pfam" id="PF08240">
    <property type="entry name" value="ADH_N"/>
    <property type="match status" value="1"/>
</dbReference>
<dbReference type="PANTHER" id="PTHR42683">
    <property type="entry name" value="ALDEHYDE REDUCTASE"/>
    <property type="match status" value="1"/>
</dbReference>
<dbReference type="GeneID" id="60421431"/>
<evidence type="ECO:0000259" key="9">
    <source>
        <dbReference type="SMART" id="SM00829"/>
    </source>
</evidence>
<dbReference type="SUPFAM" id="SSF51735">
    <property type="entry name" value="NAD(P)-binding Rossmann-fold domains"/>
    <property type="match status" value="1"/>
</dbReference>
<dbReference type="EC" id="1.1.1.2" evidence="7"/>
<evidence type="ECO:0000256" key="1">
    <source>
        <dbReference type="ARBA" id="ARBA00001947"/>
    </source>
</evidence>
<evidence type="ECO:0000313" key="11">
    <source>
        <dbReference type="Proteomes" id="UP000058925"/>
    </source>
</evidence>
<dbReference type="SMART" id="SM00829">
    <property type="entry name" value="PKS_ER"/>
    <property type="match status" value="1"/>
</dbReference>
<dbReference type="InterPro" id="IPR013154">
    <property type="entry name" value="ADH-like_N"/>
</dbReference>